<comment type="caution">
    <text evidence="1">The sequence shown here is derived from an EMBL/GenBank/DDBJ whole genome shotgun (WGS) entry which is preliminary data.</text>
</comment>
<accession>A0A2V1AS83</accession>
<proteinExistence type="predicted"/>
<dbReference type="RefSeq" id="XP_025341618.1">
    <property type="nucleotide sequence ID" value="XM_025487810.1"/>
</dbReference>
<dbReference type="AlphaFoldDB" id="A0A2V1AS83"/>
<gene>
    <name evidence="1" type="ORF">CXQ85_004182</name>
</gene>
<keyword evidence="2" id="KW-1185">Reference proteome</keyword>
<dbReference type="OrthoDB" id="2015213at2759"/>
<dbReference type="Gene3D" id="1.10.246.130">
    <property type="match status" value="1"/>
</dbReference>
<dbReference type="GeneID" id="37009512"/>
<dbReference type="PANTHER" id="PTHR43881">
    <property type="entry name" value="GAMMA-GLUTAMYLTRANSPEPTIDASE (AFU_ORTHOLOGUE AFUA_4G13580)"/>
    <property type="match status" value="1"/>
</dbReference>
<dbReference type="Proteomes" id="UP000244309">
    <property type="component" value="Unassembled WGS sequence"/>
</dbReference>
<dbReference type="VEuPathDB" id="FungiDB:CXQ85_004182"/>
<dbReference type="GO" id="GO:0016740">
    <property type="term" value="F:transferase activity"/>
    <property type="evidence" value="ECO:0007669"/>
    <property type="project" value="UniProtKB-KW"/>
</dbReference>
<dbReference type="PANTHER" id="PTHR43881:SF1">
    <property type="entry name" value="GAMMA-GLUTAMYLTRANSPEPTIDASE (AFU_ORTHOLOGUE AFUA_4G13580)"/>
    <property type="match status" value="1"/>
</dbReference>
<dbReference type="InterPro" id="IPR043138">
    <property type="entry name" value="GGT_lsub"/>
</dbReference>
<dbReference type="SUPFAM" id="SSF56235">
    <property type="entry name" value="N-terminal nucleophile aminohydrolases (Ntn hydrolases)"/>
    <property type="match status" value="1"/>
</dbReference>
<sequence length="587" mass="63943">MFSRFNSRRSTVYSTQGMVASTQPLANAAGIKVLEQGGNCVDASVAVSAVLCVVEPSSTGVGGDCFVLYYDKQKKSVQGLSGHGKSPKKLDIDVVRATEPEVKGPRLPLTSVHAVTVPGAICGWIDAVEKWGSGKVSLQEILQPAIDLAQNGFAVSSIAAHMWRNASEKLVKQSGKNAETFLNADGSFCKAGDVFTNKPLAELLSKVAKEGKKGFYEGDVAHEIVKKIHEKGGVMELDDLAEHKSEDVEPLSMDFEGKYLWEIPPSGQGIVALLAIGYIKELAKVKHIDLRSLKHNSAEYLHFVTEAVKLAFYDSEELVADIEFHPEIDYKKALTEEALAKRASLIKRDSVLHREQIEGEHVTGPVPNPMYKADTVYFTVTDKDGNACSFINSVFSSFGTGIIPDKYGFSLQSRGANFNLTPGAINSLEGGKRPYHTIIPSLITELTDSQQHELYASVACMGGWAQPQAHVQIMLNMVLFGFDAQEALDAPRFCLEPNEEHRHLDVGKGSWGPVSTPHTLVKLEEGIDKEVVEELRQMGHCVEYVTGWERGVFGRSQCIKNSSKDGRVVWSGGSDQRGDGAAAAQIY</sequence>
<keyword evidence="1" id="KW-0808">Transferase</keyword>
<dbReference type="InterPro" id="IPR029055">
    <property type="entry name" value="Ntn_hydrolases_N"/>
</dbReference>
<dbReference type="STRING" id="45357.A0A2V1AS83"/>
<evidence type="ECO:0000313" key="2">
    <source>
        <dbReference type="Proteomes" id="UP000244309"/>
    </source>
</evidence>
<organism evidence="1 2">
    <name type="scientific">Candidozyma haemuli</name>
    <dbReference type="NCBI Taxonomy" id="45357"/>
    <lineage>
        <taxon>Eukaryota</taxon>
        <taxon>Fungi</taxon>
        <taxon>Dikarya</taxon>
        <taxon>Ascomycota</taxon>
        <taxon>Saccharomycotina</taxon>
        <taxon>Pichiomycetes</taxon>
        <taxon>Metschnikowiaceae</taxon>
        <taxon>Candidozyma</taxon>
    </lineage>
</organism>
<dbReference type="Pfam" id="PF01019">
    <property type="entry name" value="G_glu_transpept"/>
    <property type="match status" value="1"/>
</dbReference>
<dbReference type="PRINTS" id="PR01210">
    <property type="entry name" value="GGTRANSPTASE"/>
</dbReference>
<reference evidence="1 2" key="1">
    <citation type="submission" date="2017-12" db="EMBL/GenBank/DDBJ databases">
        <title>Genome Sequence of a Multidrug-Resistant Candida haemulonii Isolate from a Patient with Chronic Leg Ulcers in Israel.</title>
        <authorList>
            <person name="Chow N.A."/>
            <person name="Gade L."/>
            <person name="Batra D."/>
            <person name="Rowe L.A."/>
            <person name="Ben-Ami R."/>
            <person name="Loparev V.N."/>
            <person name="Litvintseva A.P."/>
        </authorList>
    </citation>
    <scope>NUCLEOTIDE SEQUENCE [LARGE SCALE GENOMIC DNA]</scope>
    <source>
        <strain evidence="1 2">B11899</strain>
    </source>
</reference>
<dbReference type="InterPro" id="IPR052896">
    <property type="entry name" value="GGT-like_enzyme"/>
</dbReference>
<protein>
    <submittedName>
        <fullName evidence="1">Gamma-glutamyltransferase</fullName>
    </submittedName>
</protein>
<name>A0A2V1AS83_9ASCO</name>
<dbReference type="Gene3D" id="3.60.20.40">
    <property type="match status" value="1"/>
</dbReference>
<evidence type="ECO:0000313" key="1">
    <source>
        <dbReference type="EMBL" id="PVH20678.1"/>
    </source>
</evidence>
<dbReference type="InterPro" id="IPR043137">
    <property type="entry name" value="GGT_ssub_C"/>
</dbReference>
<dbReference type="EMBL" id="PKFO01000004">
    <property type="protein sequence ID" value="PVH20678.1"/>
    <property type="molecule type" value="Genomic_DNA"/>
</dbReference>